<protein>
    <submittedName>
        <fullName evidence="3">Uncharacterized protein</fullName>
    </submittedName>
</protein>
<dbReference type="Proteomes" id="UP001479436">
    <property type="component" value="Unassembled WGS sequence"/>
</dbReference>
<proteinExistence type="predicted"/>
<keyword evidence="2" id="KW-1133">Transmembrane helix</keyword>
<keyword evidence="4" id="KW-1185">Reference proteome</keyword>
<name>A0ABR2WK45_9FUNG</name>
<gene>
    <name evidence="3" type="ORF">K7432_012868</name>
</gene>
<evidence type="ECO:0000256" key="2">
    <source>
        <dbReference type="SAM" id="Phobius"/>
    </source>
</evidence>
<feature type="region of interest" description="Disordered" evidence="1">
    <location>
        <begin position="83"/>
        <end position="149"/>
    </location>
</feature>
<comment type="caution">
    <text evidence="3">The sequence shown here is derived from an EMBL/GenBank/DDBJ whole genome shotgun (WGS) entry which is preliminary data.</text>
</comment>
<evidence type="ECO:0000313" key="3">
    <source>
        <dbReference type="EMBL" id="KAK9761889.1"/>
    </source>
</evidence>
<accession>A0ABR2WK45</accession>
<dbReference type="EMBL" id="JASJQH010001180">
    <property type="protein sequence ID" value="KAK9761889.1"/>
    <property type="molecule type" value="Genomic_DNA"/>
</dbReference>
<feature type="region of interest" description="Disordered" evidence="1">
    <location>
        <begin position="1"/>
        <end position="44"/>
    </location>
</feature>
<sequence>MSSQGSNDKRAHPNRLRHGPRQYQARGGYSTDDSESPHDTTQQIGDIFDHYQTPAPHSHAPMELNDMSEASGFDSSILEQQTTENLARRRKSLVRPERHPVDRRYPRRISELEGSDAANRSKNSKHPALERNGSSFRTLKGGKVKDGSPLQKRGRCPSIWQMFATCITFYAPNPVLSCCGMKTKEIRQAWREKMALCTVIILLCLAVGFLTFGFQQVLCGFSSSINRVKHGSLQETDAVINGKVYSLAGYTHPPATDVPSDGKLIPIAGGQDISFMFQNVNSYCKGVLNIQSGADGSGNVVNYFPCIIRNSTTPPNPSDNPDRSGCHRNPAGRAAAQKLKFIGEIYYDWPDIL</sequence>
<feature type="compositionally biased region" description="Basic and acidic residues" evidence="1">
    <location>
        <begin position="94"/>
        <end position="111"/>
    </location>
</feature>
<feature type="transmembrane region" description="Helical" evidence="2">
    <location>
        <begin position="194"/>
        <end position="214"/>
    </location>
</feature>
<feature type="non-terminal residue" evidence="3">
    <location>
        <position position="353"/>
    </location>
</feature>
<organism evidence="3 4">
    <name type="scientific">Basidiobolus ranarum</name>
    <dbReference type="NCBI Taxonomy" id="34480"/>
    <lineage>
        <taxon>Eukaryota</taxon>
        <taxon>Fungi</taxon>
        <taxon>Fungi incertae sedis</taxon>
        <taxon>Zoopagomycota</taxon>
        <taxon>Entomophthoromycotina</taxon>
        <taxon>Basidiobolomycetes</taxon>
        <taxon>Basidiobolales</taxon>
        <taxon>Basidiobolaceae</taxon>
        <taxon>Basidiobolus</taxon>
    </lineage>
</organism>
<evidence type="ECO:0000256" key="1">
    <source>
        <dbReference type="SAM" id="MobiDB-lite"/>
    </source>
</evidence>
<keyword evidence="2" id="KW-0472">Membrane</keyword>
<reference evidence="3 4" key="1">
    <citation type="submission" date="2023-04" db="EMBL/GenBank/DDBJ databases">
        <title>Genome of Basidiobolus ranarum AG-B5.</title>
        <authorList>
            <person name="Stajich J.E."/>
            <person name="Carter-House D."/>
            <person name="Gryganskyi A."/>
        </authorList>
    </citation>
    <scope>NUCLEOTIDE SEQUENCE [LARGE SCALE GENOMIC DNA]</scope>
    <source>
        <strain evidence="3 4">AG-B5</strain>
    </source>
</reference>
<evidence type="ECO:0000313" key="4">
    <source>
        <dbReference type="Proteomes" id="UP001479436"/>
    </source>
</evidence>
<keyword evidence="2" id="KW-0812">Transmembrane</keyword>